<accession>A0AAW2X540</accession>
<dbReference type="PANTHER" id="PTHR33710">
    <property type="entry name" value="BNAC02G09200D PROTEIN"/>
    <property type="match status" value="1"/>
</dbReference>
<protein>
    <recommendedName>
        <fullName evidence="2">Endonuclease/exonuclease/phosphatase domain-containing protein</fullName>
    </recommendedName>
</protein>
<name>A0AAW2X540_9LAMI</name>
<evidence type="ECO:0000313" key="1">
    <source>
        <dbReference type="EMBL" id="KAL0448379.1"/>
    </source>
</evidence>
<dbReference type="SUPFAM" id="SSF56219">
    <property type="entry name" value="DNase I-like"/>
    <property type="match status" value="1"/>
</dbReference>
<feature type="non-terminal residue" evidence="1">
    <location>
        <position position="1"/>
    </location>
</feature>
<dbReference type="Gene3D" id="3.60.10.10">
    <property type="entry name" value="Endonuclease/exonuclease/phosphatase"/>
    <property type="match status" value="1"/>
</dbReference>
<dbReference type="EMBL" id="JACGWN010000005">
    <property type="protein sequence ID" value="KAL0448379.1"/>
    <property type="molecule type" value="Genomic_DNA"/>
</dbReference>
<dbReference type="PANTHER" id="PTHR33710:SF71">
    <property type="entry name" value="ENDONUCLEASE_EXONUCLEASE_PHOSPHATASE DOMAIN-CONTAINING PROTEIN"/>
    <property type="match status" value="1"/>
</dbReference>
<dbReference type="InterPro" id="IPR036691">
    <property type="entry name" value="Endo/exonu/phosph_ase_sf"/>
</dbReference>
<organism evidence="1">
    <name type="scientific">Sesamum latifolium</name>
    <dbReference type="NCBI Taxonomy" id="2727402"/>
    <lineage>
        <taxon>Eukaryota</taxon>
        <taxon>Viridiplantae</taxon>
        <taxon>Streptophyta</taxon>
        <taxon>Embryophyta</taxon>
        <taxon>Tracheophyta</taxon>
        <taxon>Spermatophyta</taxon>
        <taxon>Magnoliopsida</taxon>
        <taxon>eudicotyledons</taxon>
        <taxon>Gunneridae</taxon>
        <taxon>Pentapetalae</taxon>
        <taxon>asterids</taxon>
        <taxon>lamiids</taxon>
        <taxon>Lamiales</taxon>
        <taxon>Pedaliaceae</taxon>
        <taxon>Sesamum</taxon>
    </lineage>
</organism>
<reference evidence="1" key="1">
    <citation type="submission" date="2020-06" db="EMBL/GenBank/DDBJ databases">
        <authorList>
            <person name="Li T."/>
            <person name="Hu X."/>
            <person name="Zhang T."/>
            <person name="Song X."/>
            <person name="Zhang H."/>
            <person name="Dai N."/>
            <person name="Sheng W."/>
            <person name="Hou X."/>
            <person name="Wei L."/>
        </authorList>
    </citation>
    <scope>NUCLEOTIDE SEQUENCE</scope>
    <source>
        <strain evidence="1">KEN1</strain>
        <tissue evidence="1">Leaf</tissue>
    </source>
</reference>
<dbReference type="AlphaFoldDB" id="A0AAW2X540"/>
<reference evidence="1" key="2">
    <citation type="journal article" date="2024" name="Plant">
        <title>Genomic evolution and insights into agronomic trait innovations of Sesamum species.</title>
        <authorList>
            <person name="Miao H."/>
            <person name="Wang L."/>
            <person name="Qu L."/>
            <person name="Liu H."/>
            <person name="Sun Y."/>
            <person name="Le M."/>
            <person name="Wang Q."/>
            <person name="Wei S."/>
            <person name="Zheng Y."/>
            <person name="Lin W."/>
            <person name="Duan Y."/>
            <person name="Cao H."/>
            <person name="Xiong S."/>
            <person name="Wang X."/>
            <person name="Wei L."/>
            <person name="Li C."/>
            <person name="Ma Q."/>
            <person name="Ju M."/>
            <person name="Zhao R."/>
            <person name="Li G."/>
            <person name="Mu C."/>
            <person name="Tian Q."/>
            <person name="Mei H."/>
            <person name="Zhang T."/>
            <person name="Gao T."/>
            <person name="Zhang H."/>
        </authorList>
    </citation>
    <scope>NUCLEOTIDE SEQUENCE</scope>
    <source>
        <strain evidence="1">KEN1</strain>
    </source>
</reference>
<feature type="non-terminal residue" evidence="1">
    <location>
        <position position="89"/>
    </location>
</feature>
<sequence length="89" mass="10223">KLSRVSPRPWLCTGDFNEICAKEKTSAPRPRGQIEEFRACLTHCQLTDLGYAGHRFTWSNHRETPDTVRVRLDRACATANWQAMFTNAQ</sequence>
<comment type="caution">
    <text evidence="1">The sequence shown here is derived from an EMBL/GenBank/DDBJ whole genome shotgun (WGS) entry which is preliminary data.</text>
</comment>
<gene>
    <name evidence="1" type="ORF">Slati_1394300</name>
</gene>
<evidence type="ECO:0008006" key="2">
    <source>
        <dbReference type="Google" id="ProtNLM"/>
    </source>
</evidence>
<proteinExistence type="predicted"/>